<evidence type="ECO:0000256" key="3">
    <source>
        <dbReference type="ARBA" id="ARBA00007725"/>
    </source>
</evidence>
<feature type="transmembrane region" description="Helical" evidence="9">
    <location>
        <begin position="356"/>
        <end position="375"/>
    </location>
</feature>
<dbReference type="PANTHER" id="PTHR33529:SF2">
    <property type="entry name" value="LIPOPOLYSACCHARIDE EXPORT SYSTEM PERMEASE PROTEIN LPTG"/>
    <property type="match status" value="1"/>
</dbReference>
<dbReference type="NCBIfam" id="TIGR04408">
    <property type="entry name" value="LptG_lptG"/>
    <property type="match status" value="1"/>
</dbReference>
<gene>
    <name evidence="10" type="primary">yjgQ</name>
    <name evidence="10" type="ordered locus">PANA_0499</name>
</gene>
<protein>
    <submittedName>
        <fullName evidence="10">YjgQ</fullName>
    </submittedName>
</protein>
<evidence type="ECO:0000313" key="10">
    <source>
        <dbReference type="EMBL" id="ADD75666.1"/>
    </source>
</evidence>
<dbReference type="KEGG" id="pam:PANA_0499"/>
<evidence type="ECO:0000256" key="4">
    <source>
        <dbReference type="ARBA" id="ARBA00022475"/>
    </source>
</evidence>
<keyword evidence="6 9" id="KW-1133">Transmembrane helix</keyword>
<organism evidence="10 11">
    <name type="scientific">Pantoea ananatis (strain LMG 20103)</name>
    <dbReference type="NCBI Taxonomy" id="706191"/>
    <lineage>
        <taxon>Bacteria</taxon>
        <taxon>Pseudomonadati</taxon>
        <taxon>Pseudomonadota</taxon>
        <taxon>Gammaproteobacteria</taxon>
        <taxon>Enterobacterales</taxon>
        <taxon>Erwiniaceae</taxon>
        <taxon>Pantoea</taxon>
    </lineage>
</organism>
<comment type="subunit">
    <text evidence="8">Component of the lipopolysaccharide transport and assembly complex. The LptBFG transporter is composed of two ATP-binding proteins (LptB) and two transmembrane proteins (LptF and LptG).</text>
</comment>
<accession>D4GIS1</accession>
<reference evidence="10 11" key="1">
    <citation type="journal article" date="2010" name="J. Bacteriol.">
        <title>Genome sequence of Pantoea ananatis LMG20103, the causative agent of Eucalyptus blight and dieback.</title>
        <authorList>
            <person name="De Maayer P."/>
            <person name="Chan W.Y."/>
            <person name="Venter S.N."/>
            <person name="Toth I.K."/>
            <person name="Birch P.R."/>
            <person name="Joubert F."/>
            <person name="Coutinho T.A."/>
        </authorList>
    </citation>
    <scope>NUCLEOTIDE SEQUENCE [LARGE SCALE GENOMIC DNA]</scope>
    <source>
        <strain evidence="10 11">LMG 20103</strain>
    </source>
</reference>
<evidence type="ECO:0000256" key="8">
    <source>
        <dbReference type="ARBA" id="ARBA00026081"/>
    </source>
</evidence>
<feature type="transmembrane region" description="Helical" evidence="9">
    <location>
        <begin position="297"/>
        <end position="316"/>
    </location>
</feature>
<evidence type="ECO:0000256" key="2">
    <source>
        <dbReference type="ARBA" id="ARBA00004651"/>
    </source>
</evidence>
<keyword evidence="5 9" id="KW-0812">Transmembrane</keyword>
<comment type="function">
    <text evidence="1">Part of the ABC transporter complex LptBFG involved in the translocation of lipopolysaccharide (LPS) from the inner membrane to the outer membrane.</text>
</comment>
<dbReference type="STRING" id="706191.PANA_0499"/>
<feature type="transmembrane region" description="Helical" evidence="9">
    <location>
        <begin position="123"/>
        <end position="143"/>
    </location>
</feature>
<dbReference type="HOGENOM" id="CLU_028799_1_1_6"/>
<evidence type="ECO:0000256" key="9">
    <source>
        <dbReference type="SAM" id="Phobius"/>
    </source>
</evidence>
<sequence>MGYRADASNSCALYTRRIGLMFRVLDRYIGKTIFNTILMTLFMLVSLSGIIKFVDQLRKTGQGAYSALDAGYYTLLSVPKDIEIFFPMAALLGALLGLGTLAQRSELVVMQAAGFTRMQVALSVMKTAIPLVLLTMAIGEFVAPQGEQMARNFRAQQLYGGALVSTQSGLWAKDGNNFIYIERVKGDDEIDGVSIYNFTDDRRLQSVRYAATAKWNKDKKLWVLSQVDESNLTDPKQITGSQSLTGEWKTSLTPDKLGVVALDPDALSITGLYDYSKYLKQSGQESGRYRLNMWSKIFQPLSVAVMMLMALSFIFGPLRSVSMGVRVVTGISFGFLFYVLDQIFGPLSLVYGLPPIFGAILPSFAFFAISLFMLIKRR</sequence>
<evidence type="ECO:0000256" key="6">
    <source>
        <dbReference type="ARBA" id="ARBA00022989"/>
    </source>
</evidence>
<evidence type="ECO:0000313" key="11">
    <source>
        <dbReference type="Proteomes" id="UP000001702"/>
    </source>
</evidence>
<evidence type="ECO:0000256" key="7">
    <source>
        <dbReference type="ARBA" id="ARBA00023136"/>
    </source>
</evidence>
<dbReference type="Pfam" id="PF03739">
    <property type="entry name" value="LptF_LptG"/>
    <property type="match status" value="1"/>
</dbReference>
<dbReference type="GO" id="GO:0015920">
    <property type="term" value="P:lipopolysaccharide transport"/>
    <property type="evidence" value="ECO:0007669"/>
    <property type="project" value="TreeGrafter"/>
</dbReference>
<dbReference type="eggNOG" id="COG0795">
    <property type="taxonomic scope" value="Bacteria"/>
</dbReference>
<dbReference type="InterPro" id="IPR030923">
    <property type="entry name" value="LptG"/>
</dbReference>
<comment type="subcellular location">
    <subcellularLocation>
        <location evidence="2">Cell membrane</location>
        <topology evidence="2">Multi-pass membrane protein</topology>
    </subcellularLocation>
</comment>
<dbReference type="EMBL" id="CP001875">
    <property type="protein sequence ID" value="ADD75666.1"/>
    <property type="molecule type" value="Genomic_DNA"/>
</dbReference>
<dbReference type="Proteomes" id="UP000001702">
    <property type="component" value="Chromosome"/>
</dbReference>
<proteinExistence type="inferred from homology"/>
<keyword evidence="11" id="KW-1185">Reference proteome</keyword>
<feature type="transmembrane region" description="Helical" evidence="9">
    <location>
        <begin position="32"/>
        <end position="51"/>
    </location>
</feature>
<dbReference type="PANTHER" id="PTHR33529">
    <property type="entry name" value="SLR0882 PROTEIN-RELATED"/>
    <property type="match status" value="1"/>
</dbReference>
<keyword evidence="7 9" id="KW-0472">Membrane</keyword>
<dbReference type="GO" id="GO:0043190">
    <property type="term" value="C:ATP-binding cassette (ABC) transporter complex"/>
    <property type="evidence" value="ECO:0007669"/>
    <property type="project" value="InterPro"/>
</dbReference>
<feature type="transmembrane region" description="Helical" evidence="9">
    <location>
        <begin position="323"/>
        <end position="344"/>
    </location>
</feature>
<name>D4GIS1_PANAM</name>
<evidence type="ECO:0000256" key="1">
    <source>
        <dbReference type="ARBA" id="ARBA00002265"/>
    </source>
</evidence>
<dbReference type="GO" id="GO:0055085">
    <property type="term" value="P:transmembrane transport"/>
    <property type="evidence" value="ECO:0007669"/>
    <property type="project" value="InterPro"/>
</dbReference>
<comment type="similarity">
    <text evidence="3">Belongs to the LptF/LptG family.</text>
</comment>
<keyword evidence="4" id="KW-1003">Cell membrane</keyword>
<feature type="transmembrane region" description="Helical" evidence="9">
    <location>
        <begin position="84"/>
        <end position="102"/>
    </location>
</feature>
<dbReference type="InterPro" id="IPR005495">
    <property type="entry name" value="LptG/LptF_permease"/>
</dbReference>
<evidence type="ECO:0000256" key="5">
    <source>
        <dbReference type="ARBA" id="ARBA00022692"/>
    </source>
</evidence>
<dbReference type="AlphaFoldDB" id="D4GIS1"/>